<sequence length="191" mass="21070">MKSFSQYKFILFMCIIVLIIVLIFQTGCIGDSPKSTMPPNTTQDTKMTEMNLTQIQVGDYSSLLGTWKEIAYADNPFDGTGLQWHTGRSDTVSSTLSVSTYKIDFNESAMIIQGNALTDGMGSHLLSFVNDGNSLDAYADSTNVIYWNITFYPKGAANNLEPNNGVQIDNTKNIIVVLYSGMQALTVFVQE</sequence>
<dbReference type="RefSeq" id="WP_117559943.1">
    <property type="nucleotide sequence ID" value="NZ_JAAITT010000012.1"/>
</dbReference>
<keyword evidence="1" id="KW-0812">Transmembrane</keyword>
<accession>A0AAW5BYF4</accession>
<dbReference type="Proteomes" id="UP000669239">
    <property type="component" value="Unassembled WGS sequence"/>
</dbReference>
<keyword evidence="1" id="KW-1133">Transmembrane helix</keyword>
<keyword evidence="1" id="KW-0472">Membrane</keyword>
<keyword evidence="5" id="KW-1185">Reference proteome</keyword>
<proteinExistence type="predicted"/>
<dbReference type="Proteomes" id="UP001299608">
    <property type="component" value="Unassembled WGS sequence"/>
</dbReference>
<dbReference type="Pfam" id="PF19804">
    <property type="entry name" value="DUF6287"/>
    <property type="match status" value="1"/>
</dbReference>
<organism evidence="3 6">
    <name type="scientific">Enterocloster aldenensis</name>
    <dbReference type="NCBI Taxonomy" id="358742"/>
    <lineage>
        <taxon>Bacteria</taxon>
        <taxon>Bacillati</taxon>
        <taxon>Bacillota</taxon>
        <taxon>Clostridia</taxon>
        <taxon>Lachnospirales</taxon>
        <taxon>Lachnospiraceae</taxon>
        <taxon>Enterocloster</taxon>
    </lineage>
</organism>
<dbReference type="AlphaFoldDB" id="A0AAW5BYF4"/>
<evidence type="ECO:0000259" key="2">
    <source>
        <dbReference type="Pfam" id="PF19804"/>
    </source>
</evidence>
<dbReference type="EMBL" id="JAAITT010000012">
    <property type="protein sequence ID" value="NSJ49151.1"/>
    <property type="molecule type" value="Genomic_DNA"/>
</dbReference>
<comment type="caution">
    <text evidence="3">The sequence shown here is derived from an EMBL/GenBank/DDBJ whole genome shotgun (WGS) entry which is preliminary data.</text>
</comment>
<dbReference type="EMBL" id="JAKNGE010000007">
    <property type="protein sequence ID" value="MCG4745276.1"/>
    <property type="molecule type" value="Genomic_DNA"/>
</dbReference>
<reference evidence="4 5" key="1">
    <citation type="journal article" date="2020" name="Cell Host Microbe">
        <title>Functional and Genomic Variation between Human-Derived Isolates of Lachnospiraceae Reveals Inter- and Intra-Species Diversity.</title>
        <authorList>
            <person name="Sorbara M.T."/>
            <person name="Littmann E.R."/>
            <person name="Fontana E."/>
            <person name="Moody T.U."/>
            <person name="Kohout C.E."/>
            <person name="Gjonbalaj M."/>
            <person name="Eaton V."/>
            <person name="Seok R."/>
            <person name="Leiner I.M."/>
            <person name="Pamer E.G."/>
        </authorList>
    </citation>
    <scope>NUCLEOTIDE SEQUENCE [LARGE SCALE GENOMIC DNA]</scope>
    <source>
        <strain evidence="4 5">MSK.1.17</strain>
    </source>
</reference>
<evidence type="ECO:0000313" key="3">
    <source>
        <dbReference type="EMBL" id="MCG4745276.1"/>
    </source>
</evidence>
<feature type="domain" description="DUF6287" evidence="2">
    <location>
        <begin position="48"/>
        <end position="68"/>
    </location>
</feature>
<evidence type="ECO:0000313" key="5">
    <source>
        <dbReference type="Proteomes" id="UP000669239"/>
    </source>
</evidence>
<evidence type="ECO:0000313" key="4">
    <source>
        <dbReference type="EMBL" id="NSJ49151.1"/>
    </source>
</evidence>
<name>A0AAW5BYF4_9FIRM</name>
<evidence type="ECO:0000256" key="1">
    <source>
        <dbReference type="SAM" id="Phobius"/>
    </source>
</evidence>
<evidence type="ECO:0000313" key="6">
    <source>
        <dbReference type="Proteomes" id="UP001299608"/>
    </source>
</evidence>
<gene>
    <name evidence="4" type="ORF">G5B36_10620</name>
    <name evidence="3" type="ORF">L0N08_07630</name>
</gene>
<protein>
    <submittedName>
        <fullName evidence="3">DUF6287 domain-containing protein</fullName>
    </submittedName>
</protein>
<dbReference type="InterPro" id="IPR046254">
    <property type="entry name" value="DUF6287"/>
</dbReference>
<feature type="transmembrane region" description="Helical" evidence="1">
    <location>
        <begin position="7"/>
        <end position="27"/>
    </location>
</feature>
<reference evidence="4" key="2">
    <citation type="submission" date="2020-02" db="EMBL/GenBank/DDBJ databases">
        <authorList>
            <person name="Littmann E."/>
            <person name="Sorbara M."/>
        </authorList>
    </citation>
    <scope>NUCLEOTIDE SEQUENCE</scope>
    <source>
        <strain evidence="4">MSK.1.17</strain>
    </source>
</reference>
<reference evidence="3" key="3">
    <citation type="submission" date="2022-01" db="EMBL/GenBank/DDBJ databases">
        <title>Collection of gut derived symbiotic bacterial strains cultured from healthy donors.</title>
        <authorList>
            <person name="Lin H."/>
            <person name="Kohout C."/>
            <person name="Waligurski E."/>
            <person name="Pamer E.G."/>
        </authorList>
    </citation>
    <scope>NUCLEOTIDE SEQUENCE</scope>
    <source>
        <strain evidence="3">DFI.6.55</strain>
    </source>
</reference>